<dbReference type="CDD" id="cd02213">
    <property type="entry name" value="cupin_PMI_typeII_C"/>
    <property type="match status" value="1"/>
</dbReference>
<dbReference type="InterPro" id="IPR011051">
    <property type="entry name" value="RmlC_Cupin_sf"/>
</dbReference>
<dbReference type="PANTHER" id="PTHR46390">
    <property type="entry name" value="MANNOSE-1-PHOSPHATE GUANYLYLTRANSFERASE"/>
    <property type="match status" value="1"/>
</dbReference>
<reference evidence="2" key="1">
    <citation type="submission" date="2018-05" db="EMBL/GenBank/DDBJ databases">
        <authorList>
            <person name="Lanie J.A."/>
            <person name="Ng W.-L."/>
            <person name="Kazmierczak K.M."/>
            <person name="Andrzejewski T.M."/>
            <person name="Davidsen T.M."/>
            <person name="Wayne K.J."/>
            <person name="Tettelin H."/>
            <person name="Glass J.I."/>
            <person name="Rusch D."/>
            <person name="Podicherti R."/>
            <person name="Tsui H.-C.T."/>
            <person name="Winkler M.E."/>
        </authorList>
    </citation>
    <scope>NUCLEOTIDE SEQUENCE</scope>
</reference>
<name>A0A382PJE1_9ZZZZ</name>
<evidence type="ECO:0000259" key="1">
    <source>
        <dbReference type="Pfam" id="PF01050"/>
    </source>
</evidence>
<dbReference type="PANTHER" id="PTHR46390:SF1">
    <property type="entry name" value="MANNOSE-1-PHOSPHATE GUANYLYLTRANSFERASE"/>
    <property type="match status" value="1"/>
</dbReference>
<feature type="non-terminal residue" evidence="2">
    <location>
        <position position="1"/>
    </location>
</feature>
<dbReference type="InterPro" id="IPR001538">
    <property type="entry name" value="Man6P_isomerase-2_C"/>
</dbReference>
<dbReference type="SUPFAM" id="SSF51182">
    <property type="entry name" value="RmlC-like cupins"/>
    <property type="match status" value="1"/>
</dbReference>
<organism evidence="2">
    <name type="scientific">marine metagenome</name>
    <dbReference type="NCBI Taxonomy" id="408172"/>
    <lineage>
        <taxon>unclassified sequences</taxon>
        <taxon>metagenomes</taxon>
        <taxon>ecological metagenomes</taxon>
    </lineage>
</organism>
<proteinExistence type="predicted"/>
<dbReference type="GO" id="GO:0004475">
    <property type="term" value="F:mannose-1-phosphate guanylyltransferase (GTP) activity"/>
    <property type="evidence" value="ECO:0007669"/>
    <property type="project" value="TreeGrafter"/>
</dbReference>
<sequence length="221" mass="26024">IIKKNGYMNSGMFFIRKDAIIRNFKKHQYKIFKNCCDAVNKSKMSKNVYYLNKSSFKKLQEISFDYAILEKSKNINGIKLNIPLIDLGNWKEIWSFFKKHKTKSNIKKNTFNRPWGKYINLYMGKGFLLKELVVNPKSSISLQKHTHRSERWTIISGRPKITINKNKFFKKPNETAFIPKGAVHRIENPFNKPVIIVEVQIGSIIKETDIVRYKDIYGRVN</sequence>
<dbReference type="Gene3D" id="2.60.120.10">
    <property type="entry name" value="Jelly Rolls"/>
    <property type="match status" value="1"/>
</dbReference>
<dbReference type="InterPro" id="IPR051161">
    <property type="entry name" value="Mannose-6P_isomerase_type2"/>
</dbReference>
<dbReference type="InterPro" id="IPR014710">
    <property type="entry name" value="RmlC-like_jellyroll"/>
</dbReference>
<dbReference type="GO" id="GO:0009298">
    <property type="term" value="P:GDP-mannose biosynthetic process"/>
    <property type="evidence" value="ECO:0007669"/>
    <property type="project" value="TreeGrafter"/>
</dbReference>
<dbReference type="AlphaFoldDB" id="A0A382PJE1"/>
<protein>
    <recommendedName>
        <fullName evidence="1">Mannose-6-phosphate isomerase type II C-terminal domain-containing protein</fullName>
    </recommendedName>
</protein>
<dbReference type="GO" id="GO:0005976">
    <property type="term" value="P:polysaccharide metabolic process"/>
    <property type="evidence" value="ECO:0007669"/>
    <property type="project" value="InterPro"/>
</dbReference>
<feature type="domain" description="Mannose-6-phosphate isomerase type II C-terminal" evidence="1">
    <location>
        <begin position="108"/>
        <end position="215"/>
    </location>
</feature>
<gene>
    <name evidence="2" type="ORF">METZ01_LOCUS324946</name>
</gene>
<evidence type="ECO:0000313" key="2">
    <source>
        <dbReference type="EMBL" id="SVC72092.1"/>
    </source>
</evidence>
<dbReference type="Gene3D" id="3.90.550.10">
    <property type="entry name" value="Spore Coat Polysaccharide Biosynthesis Protein SpsA, Chain A"/>
    <property type="match status" value="1"/>
</dbReference>
<dbReference type="Pfam" id="PF01050">
    <property type="entry name" value="MannoseP_isomer"/>
    <property type="match status" value="1"/>
</dbReference>
<accession>A0A382PJE1</accession>
<dbReference type="InterPro" id="IPR029044">
    <property type="entry name" value="Nucleotide-diphossugar_trans"/>
</dbReference>
<dbReference type="EMBL" id="UINC01107024">
    <property type="protein sequence ID" value="SVC72092.1"/>
    <property type="molecule type" value="Genomic_DNA"/>
</dbReference>